<accession>A0A366H5R9</accession>
<dbReference type="EMBL" id="QNRR01000015">
    <property type="protein sequence ID" value="RBP36982.1"/>
    <property type="molecule type" value="Genomic_DNA"/>
</dbReference>
<dbReference type="Proteomes" id="UP000253426">
    <property type="component" value="Unassembled WGS sequence"/>
</dbReference>
<sequence length="203" mass="22137">MCLLHAAWGAEPSKSGPTDQGNMDRAIELFSHALTSKDQHIVLARTISMDDAARKLKLDVIDLRKYEGLLNKGYGFYFFEVTESVTGFSKVFFYAASPAHRSRVQPDIGDSDLYPAMGTSWLLVVQPTEAIADGGDITLMTLPDIYDGAFAVKDDNRLSVHIPSFVEDLKSIKNSMSKGTPGKLPVLKTGLAEGILNKVMGNP</sequence>
<reference evidence="1 2" key="1">
    <citation type="submission" date="2018-06" db="EMBL/GenBank/DDBJ databases">
        <title>Genomic Encyclopedia of Type Strains, Phase IV (KMG-IV): sequencing the most valuable type-strain genomes for metagenomic binning, comparative biology and taxonomic classification.</title>
        <authorList>
            <person name="Goeker M."/>
        </authorList>
    </citation>
    <scope>NUCLEOTIDE SEQUENCE [LARGE SCALE GENOMIC DNA]</scope>
    <source>
        <strain evidence="1 2">DSM 25532</strain>
    </source>
</reference>
<dbReference type="AlphaFoldDB" id="A0A366H5R9"/>
<comment type="caution">
    <text evidence="1">The sequence shown here is derived from an EMBL/GenBank/DDBJ whole genome shotgun (WGS) entry which is preliminary data.</text>
</comment>
<evidence type="ECO:0000313" key="2">
    <source>
        <dbReference type="Proteomes" id="UP000253426"/>
    </source>
</evidence>
<protein>
    <submittedName>
        <fullName evidence="1">Uncharacterized protein</fullName>
    </submittedName>
</protein>
<gene>
    <name evidence="1" type="ORF">DES53_115123</name>
</gene>
<keyword evidence="2" id="KW-1185">Reference proteome</keyword>
<organism evidence="1 2">
    <name type="scientific">Roseimicrobium gellanilyticum</name>
    <dbReference type="NCBI Taxonomy" id="748857"/>
    <lineage>
        <taxon>Bacteria</taxon>
        <taxon>Pseudomonadati</taxon>
        <taxon>Verrucomicrobiota</taxon>
        <taxon>Verrucomicrobiia</taxon>
        <taxon>Verrucomicrobiales</taxon>
        <taxon>Verrucomicrobiaceae</taxon>
        <taxon>Roseimicrobium</taxon>
    </lineage>
</organism>
<evidence type="ECO:0000313" key="1">
    <source>
        <dbReference type="EMBL" id="RBP36982.1"/>
    </source>
</evidence>
<name>A0A366H5R9_9BACT</name>
<proteinExistence type="predicted"/>